<gene>
    <name evidence="1" type="ORF">Cch01nite_19960</name>
</gene>
<sequence>MDGDFYVTPGGEIRQRGVRVDDGFHVSPDRLRAGARLYDSLSDDISAAERAGLLLDRPSYGARAVISAAYRFARHWSLSLQNASASAQDHAQKLRDNATHYEVMDEYQAERFNGIGDAL</sequence>
<reference evidence="1" key="1">
    <citation type="submission" date="2021-01" db="EMBL/GenBank/DDBJ databases">
        <title>Whole genome shotgun sequence of Cellulomonas chitinilytica NBRC 110799.</title>
        <authorList>
            <person name="Komaki H."/>
            <person name="Tamura T."/>
        </authorList>
    </citation>
    <scope>NUCLEOTIDE SEQUENCE</scope>
    <source>
        <strain evidence="1">NBRC 110799</strain>
    </source>
</reference>
<evidence type="ECO:0000313" key="1">
    <source>
        <dbReference type="EMBL" id="GIG21272.1"/>
    </source>
</evidence>
<keyword evidence="2" id="KW-1185">Reference proteome</keyword>
<comment type="caution">
    <text evidence="1">The sequence shown here is derived from an EMBL/GenBank/DDBJ whole genome shotgun (WGS) entry which is preliminary data.</text>
</comment>
<dbReference type="RefSeq" id="WP_203752525.1">
    <property type="nucleotide sequence ID" value="NZ_BONK01000006.1"/>
</dbReference>
<evidence type="ECO:0000313" key="2">
    <source>
        <dbReference type="Proteomes" id="UP000632740"/>
    </source>
</evidence>
<dbReference type="AlphaFoldDB" id="A0A919P354"/>
<proteinExistence type="predicted"/>
<organism evidence="1 2">
    <name type="scientific">Cellulomonas chitinilytica</name>
    <dbReference type="NCBI Taxonomy" id="398759"/>
    <lineage>
        <taxon>Bacteria</taxon>
        <taxon>Bacillati</taxon>
        <taxon>Actinomycetota</taxon>
        <taxon>Actinomycetes</taxon>
        <taxon>Micrococcales</taxon>
        <taxon>Cellulomonadaceae</taxon>
        <taxon>Cellulomonas</taxon>
    </lineage>
</organism>
<name>A0A919P354_9CELL</name>
<accession>A0A919P354</accession>
<protein>
    <submittedName>
        <fullName evidence="1">Uncharacterized protein</fullName>
    </submittedName>
</protein>
<dbReference type="EMBL" id="BONK01000006">
    <property type="protein sequence ID" value="GIG21272.1"/>
    <property type="molecule type" value="Genomic_DNA"/>
</dbReference>
<dbReference type="Proteomes" id="UP000632740">
    <property type="component" value="Unassembled WGS sequence"/>
</dbReference>